<dbReference type="AlphaFoldDB" id="A0A438F7S7"/>
<evidence type="ECO:0000256" key="3">
    <source>
        <dbReference type="SAM" id="SignalP"/>
    </source>
</evidence>
<reference evidence="4 5" key="1">
    <citation type="journal article" date="2018" name="PLoS Genet.">
        <title>Population sequencing reveals clonal diversity and ancestral inbreeding in the grapevine cultivar Chardonnay.</title>
        <authorList>
            <person name="Roach M.J."/>
            <person name="Johnson D.L."/>
            <person name="Bohlmann J."/>
            <person name="van Vuuren H.J."/>
            <person name="Jones S.J."/>
            <person name="Pretorius I.S."/>
            <person name="Schmidt S.A."/>
            <person name="Borneman A.R."/>
        </authorList>
    </citation>
    <scope>NUCLEOTIDE SEQUENCE [LARGE SCALE GENOMIC DNA]</scope>
    <source>
        <strain evidence="5">cv. Chardonnay</strain>
        <tissue evidence="4">Leaf</tissue>
    </source>
</reference>
<gene>
    <name evidence="4" type="primary">ZYP1A_1</name>
    <name evidence="4" type="ORF">CK203_093345</name>
</gene>
<evidence type="ECO:0000256" key="2">
    <source>
        <dbReference type="SAM" id="MobiDB-lite"/>
    </source>
</evidence>
<evidence type="ECO:0000313" key="5">
    <source>
        <dbReference type="Proteomes" id="UP000288805"/>
    </source>
</evidence>
<dbReference type="Proteomes" id="UP000288805">
    <property type="component" value="Unassembled WGS sequence"/>
</dbReference>
<feature type="signal peptide" evidence="3">
    <location>
        <begin position="1"/>
        <end position="21"/>
    </location>
</feature>
<keyword evidence="3" id="KW-0732">Signal</keyword>
<dbReference type="EMBL" id="QGNW01001099">
    <property type="protein sequence ID" value="RVW56013.1"/>
    <property type="molecule type" value="Genomic_DNA"/>
</dbReference>
<sequence length="244" mass="28479">MFRNLLYWINLMLSILQITCIQQEHDRKELSLKADHSEELKRVQLQAEDDLREKTILLRNEHEVQIKVLRHQHEDECKKLQEELDRQKSREDRQRALLQLQWKDYSISSIKMRDSSNRKRSQCALDSPFPGATQTPVSNLLKKVENMNPGSAISVPKHSKKVTHHEYEVETTNGRTITKRRKTKSTVMFGDPRKHKKANTPKAHTPRAIVKEIKGDRHLHPSNIGELFSEGSLNPYADDPYAFD</sequence>
<accession>A0A438F7S7</accession>
<feature type="coiled-coil region" evidence="1">
    <location>
        <begin position="33"/>
        <end position="97"/>
    </location>
</feature>
<proteinExistence type="predicted"/>
<evidence type="ECO:0000256" key="1">
    <source>
        <dbReference type="SAM" id="Coils"/>
    </source>
</evidence>
<organism evidence="4 5">
    <name type="scientific">Vitis vinifera</name>
    <name type="common">Grape</name>
    <dbReference type="NCBI Taxonomy" id="29760"/>
    <lineage>
        <taxon>Eukaryota</taxon>
        <taxon>Viridiplantae</taxon>
        <taxon>Streptophyta</taxon>
        <taxon>Embryophyta</taxon>
        <taxon>Tracheophyta</taxon>
        <taxon>Spermatophyta</taxon>
        <taxon>Magnoliopsida</taxon>
        <taxon>eudicotyledons</taxon>
        <taxon>Gunneridae</taxon>
        <taxon>Pentapetalae</taxon>
        <taxon>rosids</taxon>
        <taxon>Vitales</taxon>
        <taxon>Vitaceae</taxon>
        <taxon>Viteae</taxon>
        <taxon>Vitis</taxon>
    </lineage>
</organism>
<comment type="caution">
    <text evidence="4">The sequence shown here is derived from an EMBL/GenBank/DDBJ whole genome shotgun (WGS) entry which is preliminary data.</text>
</comment>
<protein>
    <submittedName>
        <fullName evidence="4">Synaptonemal complex protein 1</fullName>
    </submittedName>
</protein>
<evidence type="ECO:0000313" key="4">
    <source>
        <dbReference type="EMBL" id="RVW56013.1"/>
    </source>
</evidence>
<feature type="chain" id="PRO_5019314858" evidence="3">
    <location>
        <begin position="22"/>
        <end position="244"/>
    </location>
</feature>
<keyword evidence="1" id="KW-0175">Coiled coil</keyword>
<name>A0A438F7S7_VITVI</name>
<feature type="region of interest" description="Disordered" evidence="2">
    <location>
        <begin position="215"/>
        <end position="244"/>
    </location>
</feature>